<organism evidence="13 14">
    <name type="scientific">Hymenobacter elongatus</name>
    <dbReference type="NCBI Taxonomy" id="877208"/>
    <lineage>
        <taxon>Bacteria</taxon>
        <taxon>Pseudomonadati</taxon>
        <taxon>Bacteroidota</taxon>
        <taxon>Cytophagia</taxon>
        <taxon>Cytophagales</taxon>
        <taxon>Hymenobacteraceae</taxon>
        <taxon>Hymenobacter</taxon>
    </lineage>
</organism>
<evidence type="ECO:0000256" key="9">
    <source>
        <dbReference type="ARBA" id="ARBA00023014"/>
    </source>
</evidence>
<feature type="domain" description="Molybdopterin oxidoreductase" evidence="11">
    <location>
        <begin position="185"/>
        <end position="566"/>
    </location>
</feature>
<protein>
    <submittedName>
        <fullName evidence="13">FdhF/YdeP family oxidoreductase</fullName>
    </submittedName>
</protein>
<dbReference type="AlphaFoldDB" id="A0A4Z0PK35"/>
<dbReference type="Gene3D" id="3.40.228.10">
    <property type="entry name" value="Dimethylsulfoxide Reductase, domain 2"/>
    <property type="match status" value="1"/>
</dbReference>
<dbReference type="InterPro" id="IPR006657">
    <property type="entry name" value="MoPterin_dinucl-bd_dom"/>
</dbReference>
<accession>A0A4Z0PK35</accession>
<dbReference type="Gene3D" id="2.40.40.20">
    <property type="match status" value="1"/>
</dbReference>
<evidence type="ECO:0000256" key="2">
    <source>
        <dbReference type="ARBA" id="ARBA00001966"/>
    </source>
</evidence>
<dbReference type="GO" id="GO:0016020">
    <property type="term" value="C:membrane"/>
    <property type="evidence" value="ECO:0007669"/>
    <property type="project" value="TreeGrafter"/>
</dbReference>
<dbReference type="RefSeq" id="WP_135497715.1">
    <property type="nucleotide sequence ID" value="NZ_SRLD01000018.1"/>
</dbReference>
<dbReference type="GO" id="GO:0008863">
    <property type="term" value="F:formate dehydrogenase (NAD+) activity"/>
    <property type="evidence" value="ECO:0007669"/>
    <property type="project" value="InterPro"/>
</dbReference>
<evidence type="ECO:0000259" key="12">
    <source>
        <dbReference type="Pfam" id="PF01568"/>
    </source>
</evidence>
<dbReference type="GO" id="GO:0043546">
    <property type="term" value="F:molybdopterin cofactor binding"/>
    <property type="evidence" value="ECO:0007669"/>
    <property type="project" value="InterPro"/>
</dbReference>
<dbReference type="NCBIfam" id="TIGR01701">
    <property type="entry name" value="Fdhalpha-like"/>
    <property type="match status" value="1"/>
</dbReference>
<comment type="cofactor">
    <cofactor evidence="2">
        <name>[4Fe-4S] cluster</name>
        <dbReference type="ChEBI" id="CHEBI:49883"/>
    </cofactor>
</comment>
<evidence type="ECO:0000256" key="10">
    <source>
        <dbReference type="SAM" id="MobiDB-lite"/>
    </source>
</evidence>
<evidence type="ECO:0000256" key="8">
    <source>
        <dbReference type="ARBA" id="ARBA00023004"/>
    </source>
</evidence>
<keyword evidence="6" id="KW-0479">Metal-binding</keyword>
<dbReference type="PIRSF" id="PIRSF000144">
    <property type="entry name" value="CbbBc"/>
    <property type="match status" value="1"/>
</dbReference>
<evidence type="ECO:0000256" key="3">
    <source>
        <dbReference type="ARBA" id="ARBA00010312"/>
    </source>
</evidence>
<dbReference type="SUPFAM" id="SSF53706">
    <property type="entry name" value="Formate dehydrogenase/DMSO reductase, domains 1-3"/>
    <property type="match status" value="1"/>
</dbReference>
<keyword evidence="14" id="KW-1185">Reference proteome</keyword>
<dbReference type="InterPro" id="IPR006656">
    <property type="entry name" value="Mopterin_OxRdtase"/>
</dbReference>
<name>A0A4Z0PK35_9BACT</name>
<evidence type="ECO:0000256" key="1">
    <source>
        <dbReference type="ARBA" id="ARBA00001942"/>
    </source>
</evidence>
<feature type="domain" description="Molybdopterin dinucleotide-binding" evidence="12">
    <location>
        <begin position="719"/>
        <end position="825"/>
    </location>
</feature>
<dbReference type="PANTHER" id="PTHR43105:SF4">
    <property type="entry name" value="PROTEIN YDEP"/>
    <property type="match status" value="1"/>
</dbReference>
<comment type="similarity">
    <text evidence="3">Belongs to the prokaryotic molybdopterin-containing oxidoreductase family.</text>
</comment>
<dbReference type="InterPro" id="IPR037951">
    <property type="entry name" value="MopB_CT_YdeP"/>
</dbReference>
<evidence type="ECO:0000256" key="7">
    <source>
        <dbReference type="ARBA" id="ARBA00023002"/>
    </source>
</evidence>
<dbReference type="InterPro" id="IPR009010">
    <property type="entry name" value="Asp_de-COase-like_dom_sf"/>
</dbReference>
<evidence type="ECO:0000256" key="5">
    <source>
        <dbReference type="ARBA" id="ARBA00022505"/>
    </source>
</evidence>
<dbReference type="GO" id="GO:0051539">
    <property type="term" value="F:4 iron, 4 sulfur cluster binding"/>
    <property type="evidence" value="ECO:0007669"/>
    <property type="project" value="UniProtKB-KW"/>
</dbReference>
<feature type="region of interest" description="Disordered" evidence="10">
    <location>
        <begin position="1"/>
        <end position="54"/>
    </location>
</feature>
<gene>
    <name evidence="13" type="ORF">E5J99_10665</name>
</gene>
<dbReference type="InterPro" id="IPR050123">
    <property type="entry name" value="Prok_molybdopt-oxidoreductase"/>
</dbReference>
<keyword evidence="4" id="KW-0004">4Fe-4S</keyword>
<evidence type="ECO:0000256" key="4">
    <source>
        <dbReference type="ARBA" id="ARBA00022485"/>
    </source>
</evidence>
<keyword evidence="8" id="KW-0408">Iron</keyword>
<dbReference type="EMBL" id="SRLD01000018">
    <property type="protein sequence ID" value="TGE16120.1"/>
    <property type="molecule type" value="Genomic_DNA"/>
</dbReference>
<dbReference type="Pfam" id="PF00384">
    <property type="entry name" value="Molybdopterin"/>
    <property type="match status" value="1"/>
</dbReference>
<dbReference type="PANTHER" id="PTHR43105">
    <property type="entry name" value="RESPIRATORY NITRATE REDUCTASE"/>
    <property type="match status" value="1"/>
</dbReference>
<dbReference type="InterPro" id="IPR041953">
    <property type="entry name" value="YdeP_MopB"/>
</dbReference>
<dbReference type="CDD" id="cd02787">
    <property type="entry name" value="MopB_CT_ydeP"/>
    <property type="match status" value="1"/>
</dbReference>
<dbReference type="SUPFAM" id="SSF50692">
    <property type="entry name" value="ADC-like"/>
    <property type="match status" value="1"/>
</dbReference>
<dbReference type="GO" id="GO:0030151">
    <property type="term" value="F:molybdenum ion binding"/>
    <property type="evidence" value="ECO:0007669"/>
    <property type="project" value="InterPro"/>
</dbReference>
<sequence>MEDSPKTDPTKAGKDQEQKAENAPKSGERPDQGKAPAPDHYRAEPQTKHEQHHITAPDTVNAKYLNPVLAQPPEALTGLRLEGQQRVAAGVTAVLKSMQFSWAEGGVGRGTKALLGLNQKDGFDCSSCAWPDPDEHRSVAEFCENGAKATASDADDKAAGPEFFARHSLAELSRMTDRDQNNAGRLTHPMVKRPGDNHYSPIAWPAAFQIIADELNACDSPDEAVFYTSGKVPNEPAFLFQLFVRQFGTNNLPDCSNMCHESSGSGLSPTLGLGKGSVTLNDIHEAEVILVIGQNPGTNHPRMLSALQKAKRNGAKIISVNPLIEAGLNHFKNPQDFMNPLRALGALMGDGTQITDLFLQVRVDGDMALLRGIMKHLFEAEDRNPGKVVDRAFVAEYTTGFESFEQNIRTTSWEDIETISGISRAQLLEAANMLATKQKIITCWAMGVTQQRQGVQTVQEIVNLQLMKGAIGKPGAGTCPVRGHSNVQGDRTMGIWERVPKGFREALEKEFHFTTPTEDGYDVVEAIKAMHLGKTKVYFGLGGNLLAAGPDTEIIADGMRKQNLTVYVGTKLNRGHLVTGKTSLLLPCFTHVDIDMQKSGQQMTSCENSMGVVSQNKGILVPLEGEMLSEVAIICGMAIATLGDRTKTDWVAMTENYDVIRDHISRVIPGFEKFNEKLRRPGGFYLPNGPRERKFTTPNGKANFTTTTLDNYTIEPDQLIMMTVRSHDQFNTTIYEYNDRYRGIQGERRVLFMNVQDMATRGIKAKDLIDITSHFEGQERTVEKFVAVPYDIPKGNVSAYFPEANPLVPITSVAKVSNTPTSKYVVVTVVPTRAVDSTKEYLEARVAAQETA</sequence>
<dbReference type="CDD" id="cd02767">
    <property type="entry name" value="MopB_ydeP"/>
    <property type="match status" value="1"/>
</dbReference>
<dbReference type="GO" id="GO:0045333">
    <property type="term" value="P:cellular respiration"/>
    <property type="evidence" value="ECO:0007669"/>
    <property type="project" value="UniProtKB-ARBA"/>
</dbReference>
<keyword evidence="5" id="KW-0500">Molybdenum</keyword>
<dbReference type="Proteomes" id="UP000297739">
    <property type="component" value="Unassembled WGS sequence"/>
</dbReference>
<dbReference type="InterPro" id="IPR010046">
    <property type="entry name" value="Mopterin_OxRdtse_a_bac"/>
</dbReference>
<proteinExistence type="inferred from homology"/>
<evidence type="ECO:0000256" key="6">
    <source>
        <dbReference type="ARBA" id="ARBA00022723"/>
    </source>
</evidence>
<dbReference type="OrthoDB" id="9792592at2"/>
<keyword evidence="7" id="KW-0560">Oxidoreductase</keyword>
<comment type="cofactor">
    <cofactor evidence="1">
        <name>Mo-bis(molybdopterin guanine dinucleotide)</name>
        <dbReference type="ChEBI" id="CHEBI:60539"/>
    </cofactor>
</comment>
<evidence type="ECO:0000313" key="14">
    <source>
        <dbReference type="Proteomes" id="UP000297739"/>
    </source>
</evidence>
<dbReference type="Pfam" id="PF01568">
    <property type="entry name" value="Molydop_binding"/>
    <property type="match status" value="1"/>
</dbReference>
<evidence type="ECO:0000259" key="11">
    <source>
        <dbReference type="Pfam" id="PF00384"/>
    </source>
</evidence>
<evidence type="ECO:0000313" key="13">
    <source>
        <dbReference type="EMBL" id="TGE16120.1"/>
    </source>
</evidence>
<comment type="caution">
    <text evidence="13">The sequence shown here is derived from an EMBL/GenBank/DDBJ whole genome shotgun (WGS) entry which is preliminary data.</text>
</comment>
<dbReference type="Gene3D" id="3.40.50.740">
    <property type="match status" value="1"/>
</dbReference>
<reference evidence="13 14" key="1">
    <citation type="submission" date="2019-04" db="EMBL/GenBank/DDBJ databases">
        <authorList>
            <person name="Feng G."/>
            <person name="Zhang J."/>
            <person name="Zhu H."/>
        </authorList>
    </citation>
    <scope>NUCLEOTIDE SEQUENCE [LARGE SCALE GENOMIC DNA]</scope>
    <source>
        <strain evidence="13 14">JCM 17223</strain>
    </source>
</reference>
<keyword evidence="9" id="KW-0411">Iron-sulfur</keyword>